<dbReference type="SUPFAM" id="SSF46785">
    <property type="entry name" value="Winged helix' DNA-binding domain"/>
    <property type="match status" value="1"/>
</dbReference>
<evidence type="ECO:0000256" key="1">
    <source>
        <dbReference type="ARBA" id="ARBA00009437"/>
    </source>
</evidence>
<dbReference type="PRINTS" id="PR00039">
    <property type="entry name" value="HTHLYSR"/>
</dbReference>
<dbReference type="Pfam" id="PF00126">
    <property type="entry name" value="HTH_1"/>
    <property type="match status" value="1"/>
</dbReference>
<evidence type="ECO:0000259" key="5">
    <source>
        <dbReference type="PROSITE" id="PS50931"/>
    </source>
</evidence>
<organism evidence="6">
    <name type="scientific">hydrothermal vent metagenome</name>
    <dbReference type="NCBI Taxonomy" id="652676"/>
    <lineage>
        <taxon>unclassified sequences</taxon>
        <taxon>metagenomes</taxon>
        <taxon>ecological metagenomes</taxon>
    </lineage>
</organism>
<protein>
    <submittedName>
        <fullName evidence="6">Transcriptional regulator, LysR family</fullName>
    </submittedName>
</protein>
<dbReference type="GO" id="GO:0003700">
    <property type="term" value="F:DNA-binding transcription factor activity"/>
    <property type="evidence" value="ECO:0007669"/>
    <property type="project" value="InterPro"/>
</dbReference>
<dbReference type="Gene3D" id="3.40.190.290">
    <property type="match status" value="1"/>
</dbReference>
<name>A0A3B0XQP9_9ZZZZ</name>
<reference evidence="6" key="1">
    <citation type="submission" date="2018-06" db="EMBL/GenBank/DDBJ databases">
        <authorList>
            <person name="Zhirakovskaya E."/>
        </authorList>
    </citation>
    <scope>NUCLEOTIDE SEQUENCE</scope>
</reference>
<dbReference type="GO" id="GO:0000976">
    <property type="term" value="F:transcription cis-regulatory region binding"/>
    <property type="evidence" value="ECO:0007669"/>
    <property type="project" value="TreeGrafter"/>
</dbReference>
<dbReference type="EMBL" id="UOFL01000003">
    <property type="protein sequence ID" value="VAW70775.1"/>
    <property type="molecule type" value="Genomic_DNA"/>
</dbReference>
<dbReference type="AlphaFoldDB" id="A0A3B0XQP9"/>
<evidence type="ECO:0000256" key="4">
    <source>
        <dbReference type="ARBA" id="ARBA00023163"/>
    </source>
</evidence>
<dbReference type="InterPro" id="IPR005119">
    <property type="entry name" value="LysR_subst-bd"/>
</dbReference>
<evidence type="ECO:0000256" key="3">
    <source>
        <dbReference type="ARBA" id="ARBA00023125"/>
    </source>
</evidence>
<dbReference type="InterPro" id="IPR000847">
    <property type="entry name" value="LysR_HTH_N"/>
</dbReference>
<keyword evidence="2" id="KW-0805">Transcription regulation</keyword>
<dbReference type="Gene3D" id="1.10.10.10">
    <property type="entry name" value="Winged helix-like DNA-binding domain superfamily/Winged helix DNA-binding domain"/>
    <property type="match status" value="1"/>
</dbReference>
<dbReference type="CDD" id="cd05466">
    <property type="entry name" value="PBP2_LTTR_substrate"/>
    <property type="match status" value="1"/>
</dbReference>
<dbReference type="PANTHER" id="PTHR30126:SF81">
    <property type="entry name" value="HTH-TYPE TRANSCRIPTIONAL REGULATOR ILVY"/>
    <property type="match status" value="1"/>
</dbReference>
<dbReference type="InterPro" id="IPR036390">
    <property type="entry name" value="WH_DNA-bd_sf"/>
</dbReference>
<comment type="similarity">
    <text evidence="1">Belongs to the LysR transcriptional regulatory family.</text>
</comment>
<dbReference type="PROSITE" id="PS50931">
    <property type="entry name" value="HTH_LYSR"/>
    <property type="match status" value="1"/>
</dbReference>
<dbReference type="InterPro" id="IPR036388">
    <property type="entry name" value="WH-like_DNA-bd_sf"/>
</dbReference>
<dbReference type="Pfam" id="PF03466">
    <property type="entry name" value="LysR_substrate"/>
    <property type="match status" value="1"/>
</dbReference>
<gene>
    <name evidence="6" type="ORF">MNBD_GAMMA12-288</name>
</gene>
<dbReference type="FunFam" id="1.10.10.10:FF:000001">
    <property type="entry name" value="LysR family transcriptional regulator"/>
    <property type="match status" value="1"/>
</dbReference>
<proteinExistence type="inferred from homology"/>
<evidence type="ECO:0000256" key="2">
    <source>
        <dbReference type="ARBA" id="ARBA00023015"/>
    </source>
</evidence>
<feature type="domain" description="HTH lysR-type" evidence="5">
    <location>
        <begin position="1"/>
        <end position="58"/>
    </location>
</feature>
<keyword evidence="3" id="KW-0238">DNA-binding</keyword>
<keyword evidence="4" id="KW-0804">Transcription</keyword>
<accession>A0A3B0XQP9</accession>
<dbReference type="SUPFAM" id="SSF53850">
    <property type="entry name" value="Periplasmic binding protein-like II"/>
    <property type="match status" value="1"/>
</dbReference>
<sequence length="295" mass="33272">MDTEQLNAFVMVAKHGSFSRAAKTLYLSQSAVSKRIATLEQSLKTTLFDRIGHRIELTEAGQLLLPRAHNILREILDSRTIIQNLNHQIGGRLRLGTSHHIGLHRLPPVLRSFTRQFEQVSLEIDFLDSEQACFAIEKGHLELAIVTLPLKPSPMLNTTPVWTDILKPVVSHAHELSNHTEVTLKQLSEFNAILPAKGTFTRTVLENAMQQRHITLKSSLSTNYLETIKMMVTVGLGWTILPVSMHDKELKVLKTPQLKLKRQLGIVTHIDRTLSNATQAFIDLLLHKFSSDTHL</sequence>
<evidence type="ECO:0000313" key="6">
    <source>
        <dbReference type="EMBL" id="VAW70775.1"/>
    </source>
</evidence>
<dbReference type="PANTHER" id="PTHR30126">
    <property type="entry name" value="HTH-TYPE TRANSCRIPTIONAL REGULATOR"/>
    <property type="match status" value="1"/>
</dbReference>